<feature type="region of interest" description="Disordered" evidence="1">
    <location>
        <begin position="98"/>
        <end position="130"/>
    </location>
</feature>
<evidence type="ECO:0000256" key="1">
    <source>
        <dbReference type="SAM" id="MobiDB-lite"/>
    </source>
</evidence>
<dbReference type="AlphaFoldDB" id="A0A068RSL3"/>
<sequence>MNNAEAAMIDMSPPYPCIKAEHGVDTTPPPAATQQQQLSGSREAMEPLYNQLLEPTFKDSASAVGFCRAACHQYGFTIKQETSANKHIYVYCSREGLPDSQRRRGSGGSGGGGNDHDKTSNNENPAPKRRRVSKRCDCRWRVVLSETTPGCWRFRRSLNPSASEHNHAMMSPDEIVVQHWPSAMNSLIVELARDRVPTHDIRTRVQQAYPDIVWNERRFYNRLTEERKRIRSRDILDRSRRLLLLLSRLTSLAAANEHWAAHVESEMARLFDNFCQAAHPHVDPDMLVVNLDPDQICHDKQQQQQQQQESTRKRKASNNSSISSSSKELKIHIPSYTLAVTPQKFRQPSSASPSSILCNSHMASASTIVTGATHSPSSSSLCPSEYAYNDNASSNNHQQSMAASFLSPSPAETVTQTLPFDFSSGMVLPKQPDSMFLDYGLLQQQHHHHQQQHLQRLDDPLPQGPW</sequence>
<dbReference type="Proteomes" id="UP000027586">
    <property type="component" value="Unassembled WGS sequence"/>
</dbReference>
<feature type="region of interest" description="Disordered" evidence="1">
    <location>
        <begin position="19"/>
        <end position="41"/>
    </location>
</feature>
<evidence type="ECO:0000313" key="3">
    <source>
        <dbReference type="Proteomes" id="UP000027586"/>
    </source>
</evidence>
<evidence type="ECO:0008006" key="4">
    <source>
        <dbReference type="Google" id="ProtNLM"/>
    </source>
</evidence>
<gene>
    <name evidence="2" type="ORF">LCOR_04556.1</name>
</gene>
<organism evidence="2 3">
    <name type="scientific">Lichtheimia corymbifera JMRC:FSU:9682</name>
    <dbReference type="NCBI Taxonomy" id="1263082"/>
    <lineage>
        <taxon>Eukaryota</taxon>
        <taxon>Fungi</taxon>
        <taxon>Fungi incertae sedis</taxon>
        <taxon>Mucoromycota</taxon>
        <taxon>Mucoromycotina</taxon>
        <taxon>Mucoromycetes</taxon>
        <taxon>Mucorales</taxon>
        <taxon>Lichtheimiaceae</taxon>
        <taxon>Lichtheimia</taxon>
    </lineage>
</organism>
<proteinExistence type="predicted"/>
<feature type="region of interest" description="Disordered" evidence="1">
    <location>
        <begin position="447"/>
        <end position="466"/>
    </location>
</feature>
<dbReference type="STRING" id="1263082.A0A068RSL3"/>
<evidence type="ECO:0000313" key="2">
    <source>
        <dbReference type="EMBL" id="CDH53173.1"/>
    </source>
</evidence>
<dbReference type="VEuPathDB" id="FungiDB:LCOR_04556.1"/>
<accession>A0A068RSL3</accession>
<protein>
    <recommendedName>
        <fullName evidence="4">FAR1 domain-containing protein</fullName>
    </recommendedName>
</protein>
<reference evidence="2" key="1">
    <citation type="submission" date="2013-08" db="EMBL/GenBank/DDBJ databases">
        <title>Gene expansion shapes genome architecture in the human pathogen Lichtheimia corymbifera: an evolutionary genomics analysis in the ancient terrestrial Mucorales (Mucoromycotina).</title>
        <authorList>
            <person name="Schwartze V.U."/>
            <person name="Winter S."/>
            <person name="Shelest E."/>
            <person name="Marcet-Houben M."/>
            <person name="Horn F."/>
            <person name="Wehner S."/>
            <person name="Hoffmann K."/>
            <person name="Riege K."/>
            <person name="Sammeth M."/>
            <person name="Nowrousian M."/>
            <person name="Valiante V."/>
            <person name="Linde J."/>
            <person name="Jacobsen I.D."/>
            <person name="Marz M."/>
            <person name="Brakhage A.A."/>
            <person name="Gabaldon T."/>
            <person name="Bocker S."/>
            <person name="Voigt K."/>
        </authorList>
    </citation>
    <scope>NUCLEOTIDE SEQUENCE [LARGE SCALE GENOMIC DNA]</scope>
    <source>
        <strain evidence="2">FSU 9682</strain>
    </source>
</reference>
<name>A0A068RSL3_9FUNG</name>
<keyword evidence="3" id="KW-1185">Reference proteome</keyword>
<dbReference type="OrthoDB" id="2268173at2759"/>
<feature type="region of interest" description="Disordered" evidence="1">
    <location>
        <begin position="297"/>
        <end position="327"/>
    </location>
</feature>
<dbReference type="EMBL" id="CBTN010000016">
    <property type="protein sequence ID" value="CDH53173.1"/>
    <property type="molecule type" value="Genomic_DNA"/>
</dbReference>
<feature type="compositionally biased region" description="Low complexity" evidence="1">
    <location>
        <begin position="317"/>
        <end position="326"/>
    </location>
</feature>
<comment type="caution">
    <text evidence="2">The sequence shown here is derived from an EMBL/GenBank/DDBJ whole genome shotgun (WGS) entry which is preliminary data.</text>
</comment>